<proteinExistence type="predicted"/>
<protein>
    <submittedName>
        <fullName evidence="2">Glycosyltransferase involved in cell wall bisynthesis</fullName>
    </submittedName>
</protein>
<dbReference type="Proteomes" id="UP000182257">
    <property type="component" value="Unassembled WGS sequence"/>
</dbReference>
<evidence type="ECO:0000259" key="1">
    <source>
        <dbReference type="Pfam" id="PF00534"/>
    </source>
</evidence>
<gene>
    <name evidence="2" type="ORF">SAMN05216462_2077</name>
</gene>
<dbReference type="InterPro" id="IPR001296">
    <property type="entry name" value="Glyco_trans_1"/>
</dbReference>
<dbReference type="Gene3D" id="3.40.50.2000">
    <property type="entry name" value="Glycogen Phosphorylase B"/>
    <property type="match status" value="2"/>
</dbReference>
<dbReference type="PANTHER" id="PTHR12526">
    <property type="entry name" value="GLYCOSYLTRANSFERASE"/>
    <property type="match status" value="1"/>
</dbReference>
<dbReference type="PANTHER" id="PTHR12526:SF630">
    <property type="entry name" value="GLYCOSYLTRANSFERASE"/>
    <property type="match status" value="1"/>
</dbReference>
<dbReference type="SUPFAM" id="SSF53756">
    <property type="entry name" value="UDP-Glycosyltransferase/glycogen phosphorylase"/>
    <property type="match status" value="1"/>
</dbReference>
<dbReference type="EMBL" id="FNRF01000003">
    <property type="protein sequence ID" value="SEA62436.1"/>
    <property type="molecule type" value="Genomic_DNA"/>
</dbReference>
<keyword evidence="2" id="KW-0808">Transferase</keyword>
<dbReference type="Pfam" id="PF00534">
    <property type="entry name" value="Glycos_transf_1"/>
    <property type="match status" value="1"/>
</dbReference>
<sequence length="370" mass="42575">MRILYTYRSLAIWGGIERVLIDKMNYLSTQLGYDVYMLTTCQGRHVIPYALDTRVHLDDLGIQFHKQYQYKGLKRLVDSYLRTKLFEKRFKEKLHEILPDIIICTTSDPVYSIAKVKGKIPLIVESHSICKRTLFAKGCYQRFRTFLLRNGLQKSTCIVALTEGDAIEWRKIHPHVEVIPNVVHLNNGSLSSLTEKRVIFVGRFDYQKQPMEAIRIWKKVFSKHPDWHLEIYGEGEQEVDLIEKAKELNMNIHIHKPVGDIFDCYRHSSLLISTSLFEPLGLVIPEAMSCGLPVIAYDCSYGPASIILDGTNGFLVNMNDREAMISKINLLISNVSLRQYMGKKALLSSSQYSADIIMPLWKRLFASLVQ</sequence>
<dbReference type="AlphaFoldDB" id="A0A1H4CPS7"/>
<evidence type="ECO:0000313" key="2">
    <source>
        <dbReference type="EMBL" id="SEA62436.1"/>
    </source>
</evidence>
<dbReference type="OrthoDB" id="9811239at2"/>
<name>A0A1H4CPS7_XYLRU</name>
<organism evidence="2 3">
    <name type="scientific">Xylanibacter ruminicola</name>
    <name type="common">Prevotella ruminicola</name>
    <dbReference type="NCBI Taxonomy" id="839"/>
    <lineage>
        <taxon>Bacteria</taxon>
        <taxon>Pseudomonadati</taxon>
        <taxon>Bacteroidota</taxon>
        <taxon>Bacteroidia</taxon>
        <taxon>Bacteroidales</taxon>
        <taxon>Prevotellaceae</taxon>
        <taxon>Xylanibacter</taxon>
    </lineage>
</organism>
<dbReference type="GO" id="GO:0016757">
    <property type="term" value="F:glycosyltransferase activity"/>
    <property type="evidence" value="ECO:0007669"/>
    <property type="project" value="InterPro"/>
</dbReference>
<evidence type="ECO:0000313" key="3">
    <source>
        <dbReference type="Proteomes" id="UP000182257"/>
    </source>
</evidence>
<reference evidence="2 3" key="1">
    <citation type="submission" date="2016-10" db="EMBL/GenBank/DDBJ databases">
        <authorList>
            <person name="de Groot N.N."/>
        </authorList>
    </citation>
    <scope>NUCLEOTIDE SEQUENCE [LARGE SCALE GENOMIC DNA]</scope>
    <source>
        <strain evidence="2 3">D31d</strain>
    </source>
</reference>
<feature type="domain" description="Glycosyl transferase family 1" evidence="1">
    <location>
        <begin position="192"/>
        <end position="345"/>
    </location>
</feature>
<accession>A0A1H4CPS7</accession>